<accession>D5UYM6</accession>
<keyword evidence="1" id="KW-0378">Hydrolase</keyword>
<reference evidence="1 2" key="2">
    <citation type="journal article" date="2011" name="Stand. Genomic Sci.">
        <title>Complete genome sequence of Tsukamurella paurometabola type strain (no. 33).</title>
        <authorList>
            <person name="Munk A.C."/>
            <person name="Lapidus A."/>
            <person name="Lucas S."/>
            <person name="Nolan M."/>
            <person name="Tice H."/>
            <person name="Cheng J.F."/>
            <person name="Del Rio T.G."/>
            <person name="Goodwin L."/>
            <person name="Pitluck S."/>
            <person name="Liolios K."/>
            <person name="Huntemann M."/>
            <person name="Ivanova N."/>
            <person name="Mavromatis K."/>
            <person name="Mikhailova N."/>
            <person name="Pati A."/>
            <person name="Chen A."/>
            <person name="Palaniappan K."/>
            <person name="Tapia R."/>
            <person name="Han C."/>
            <person name="Land M."/>
            <person name="Hauser L."/>
            <person name="Chang Y.J."/>
            <person name="Jeffries C.D."/>
            <person name="Brettin T."/>
            <person name="Yasawong M."/>
            <person name="Brambilla E.M."/>
            <person name="Rohde M."/>
            <person name="Sikorski J."/>
            <person name="Goker M."/>
            <person name="Detter J.C."/>
            <person name="Woyke T."/>
            <person name="Bristow J."/>
            <person name="Eisen J.A."/>
            <person name="Markowitz V."/>
            <person name="Hugenholtz P."/>
            <person name="Kyrpides N.C."/>
            <person name="Klenk H.P."/>
        </authorList>
    </citation>
    <scope>NUCLEOTIDE SEQUENCE [LARGE SCALE GENOMIC DNA]</scope>
    <source>
        <strain evidence="2">ATCC 8368 / DSM 20162 / CCUG 35730 / CIP 100753 / JCM 10117 / KCTC 9821 / NBRC 16120 / NCIMB 702349 / NCTC 13040</strain>
    </source>
</reference>
<dbReference type="Proteomes" id="UP000001213">
    <property type="component" value="Chromosome"/>
</dbReference>
<proteinExistence type="predicted"/>
<dbReference type="Gene3D" id="3.10.450.50">
    <property type="match status" value="1"/>
</dbReference>
<keyword evidence="2" id="KW-1185">Reference proteome</keyword>
<organism evidence="1 2">
    <name type="scientific">Tsukamurella paurometabola (strain ATCC 8368 / DSM 20162 / CCUG 35730 / CIP 100753 / JCM 10117 / KCTC 9821 / NBRC 16120 / NCIMB 702349 / NCTC 13040)</name>
    <name type="common">Corynebacterium paurometabolum</name>
    <dbReference type="NCBI Taxonomy" id="521096"/>
    <lineage>
        <taxon>Bacteria</taxon>
        <taxon>Bacillati</taxon>
        <taxon>Actinomycetota</taxon>
        <taxon>Actinomycetes</taxon>
        <taxon>Mycobacteriales</taxon>
        <taxon>Tsukamurellaceae</taxon>
        <taxon>Tsukamurella</taxon>
    </lineage>
</organism>
<evidence type="ECO:0000313" key="1">
    <source>
        <dbReference type="EMBL" id="ADG80329.1"/>
    </source>
</evidence>
<evidence type="ECO:0000313" key="2">
    <source>
        <dbReference type="Proteomes" id="UP000001213"/>
    </source>
</evidence>
<protein>
    <submittedName>
        <fullName evidence="1">Putative hydrolase</fullName>
    </submittedName>
</protein>
<dbReference type="RefSeq" id="WP_013128325.1">
    <property type="nucleotide sequence ID" value="NC_014158.1"/>
</dbReference>
<dbReference type="EMBL" id="CP001966">
    <property type="protein sequence ID" value="ADG80329.1"/>
    <property type="molecule type" value="Genomic_DNA"/>
</dbReference>
<dbReference type="STRING" id="521096.Tpau_3751"/>
<dbReference type="AlphaFoldDB" id="D5UYM6"/>
<dbReference type="SUPFAM" id="SSF54427">
    <property type="entry name" value="NTF2-like"/>
    <property type="match status" value="1"/>
</dbReference>
<dbReference type="KEGG" id="tpr:Tpau_3751"/>
<gene>
    <name evidence="1" type="ordered locus">Tpau_3751</name>
</gene>
<reference evidence="2" key="1">
    <citation type="submission" date="2010-03" db="EMBL/GenBank/DDBJ databases">
        <title>The complete chromosome of Tsukamurella paurometabola DSM 20162.</title>
        <authorList>
            <consortium name="US DOE Joint Genome Institute (JGI-PGF)"/>
            <person name="Lucas S."/>
            <person name="Copeland A."/>
            <person name="Lapidus A."/>
            <person name="Glavina del Rio T."/>
            <person name="Dalin E."/>
            <person name="Tice H."/>
            <person name="Bruce D."/>
            <person name="Goodwin L."/>
            <person name="Pitluck S."/>
            <person name="Kyrpides N."/>
            <person name="Mavromatis K."/>
            <person name="Ivanova N."/>
            <person name="Mikhailova N."/>
            <person name="Munk A.C."/>
            <person name="Brettin T."/>
            <person name="Detter J.C."/>
            <person name="Tapia R."/>
            <person name="Han C."/>
            <person name="Larimer F."/>
            <person name="Land M."/>
            <person name="Hauser L."/>
            <person name="Markowitz V."/>
            <person name="Cheng J.-F."/>
            <person name="Hugenholtz P."/>
            <person name="Woyke T."/>
            <person name="Wu D."/>
            <person name="Jando M."/>
            <person name="Brambilla E."/>
            <person name="Klenk H.-P."/>
            <person name="Eisen J.A."/>
        </authorList>
    </citation>
    <scope>NUCLEOTIDE SEQUENCE [LARGE SCALE GENOMIC DNA]</scope>
    <source>
        <strain evidence="2">ATCC 8368 / DSM 20162 / CCUG 35730 / CIP 100753 / JCM 10117 / KCTC 9821 / NBRC 16120 / NCIMB 702349 / NCTC 13040</strain>
    </source>
</reference>
<dbReference type="HOGENOM" id="CLU_137417_0_1_11"/>
<dbReference type="InterPro" id="IPR032710">
    <property type="entry name" value="NTF2-like_dom_sf"/>
</dbReference>
<sequence length="136" mass="14725">MAHDPHDIRLTTDAARHPDAFATAFNSGDPDMLESVYEPEAPLITREGLALRGAARRDTNARLQALGVPIQVTVRQVHEYADELALLIVDWIIRGESPATGALVDVTGTATDVIRRGPDGLWRYVIDNPFGVAAGL</sequence>
<dbReference type="eggNOG" id="COG4319">
    <property type="taxonomic scope" value="Bacteria"/>
</dbReference>
<name>D5UYM6_TSUPD</name>
<dbReference type="GO" id="GO:0016787">
    <property type="term" value="F:hydrolase activity"/>
    <property type="evidence" value="ECO:0007669"/>
    <property type="project" value="UniProtKB-KW"/>
</dbReference>